<proteinExistence type="predicted"/>
<gene>
    <name evidence="2" type="ORF">PZE19_16610</name>
</gene>
<dbReference type="InterPro" id="IPR029058">
    <property type="entry name" value="AB_hydrolase_fold"/>
</dbReference>
<evidence type="ECO:0000313" key="2">
    <source>
        <dbReference type="EMBL" id="MDG3005415.1"/>
    </source>
</evidence>
<keyword evidence="2" id="KW-0378">Hydrolase</keyword>
<dbReference type="RefSeq" id="WP_277861751.1">
    <property type="nucleotide sequence ID" value="NZ_JARRAG010000002.1"/>
</dbReference>
<dbReference type="Gene3D" id="3.40.50.1820">
    <property type="entry name" value="alpha/beta hydrolase"/>
    <property type="match status" value="1"/>
</dbReference>
<dbReference type="EMBL" id="JARRAG010000002">
    <property type="protein sequence ID" value="MDG3005415.1"/>
    <property type="molecule type" value="Genomic_DNA"/>
</dbReference>
<dbReference type="SUPFAM" id="SSF53474">
    <property type="entry name" value="alpha/beta-Hydrolases"/>
    <property type="match status" value="1"/>
</dbReference>
<reference evidence="2 3" key="1">
    <citation type="submission" date="2023-03" db="EMBL/GenBank/DDBJ databases">
        <title>Paludisphaera mucosa sp. nov. a novel planctomycete from northern fen.</title>
        <authorList>
            <person name="Ivanova A."/>
        </authorList>
    </citation>
    <scope>NUCLEOTIDE SEQUENCE [LARGE SCALE GENOMIC DNA]</scope>
    <source>
        <strain evidence="2 3">Pla2</strain>
    </source>
</reference>
<name>A0ABT6FCV2_9BACT</name>
<accession>A0ABT6FCV2</accession>
<protein>
    <submittedName>
        <fullName evidence="2">Alpha/beta hydrolase</fullName>
    </submittedName>
</protein>
<dbReference type="InterPro" id="IPR000073">
    <property type="entry name" value="AB_hydrolase_1"/>
</dbReference>
<keyword evidence="3" id="KW-1185">Reference proteome</keyword>
<dbReference type="PANTHER" id="PTHR37946:SF1">
    <property type="entry name" value="SLL1969 PROTEIN"/>
    <property type="match status" value="1"/>
</dbReference>
<dbReference type="GO" id="GO:0016787">
    <property type="term" value="F:hydrolase activity"/>
    <property type="evidence" value="ECO:0007669"/>
    <property type="project" value="UniProtKB-KW"/>
</dbReference>
<organism evidence="2 3">
    <name type="scientific">Paludisphaera mucosa</name>
    <dbReference type="NCBI Taxonomy" id="3030827"/>
    <lineage>
        <taxon>Bacteria</taxon>
        <taxon>Pseudomonadati</taxon>
        <taxon>Planctomycetota</taxon>
        <taxon>Planctomycetia</taxon>
        <taxon>Isosphaerales</taxon>
        <taxon>Isosphaeraceae</taxon>
        <taxon>Paludisphaera</taxon>
    </lineage>
</organism>
<dbReference type="PANTHER" id="PTHR37946">
    <property type="entry name" value="SLL1969 PROTEIN"/>
    <property type="match status" value="1"/>
</dbReference>
<dbReference type="Pfam" id="PF12697">
    <property type="entry name" value="Abhydrolase_6"/>
    <property type="match status" value="1"/>
</dbReference>
<dbReference type="Proteomes" id="UP001216907">
    <property type="component" value="Unassembled WGS sequence"/>
</dbReference>
<comment type="caution">
    <text evidence="2">The sequence shown here is derived from an EMBL/GenBank/DDBJ whole genome shotgun (WGS) entry which is preliminary data.</text>
</comment>
<evidence type="ECO:0000259" key="1">
    <source>
        <dbReference type="Pfam" id="PF12697"/>
    </source>
</evidence>
<sequence>MRGDRLMMTLRLFSARPGAARRKELPLPPLAMRILSGVLFVAAIASEPRASAQVLVSPTRSVDHAGQGPTGLSVPRPYERGKIPVVLVHGLWGSDRQWDRMVRDLEAVEAISSRYQFWTFGYATGDSIPFSALRLRRAIRRARDVFDPAGTDEAFDRMVVVGHSLGGLVAKMTARTTGPTLWRTVSAKDPVGMSGPAADVRFLREAFIYERLPEVRRVVFIATPHRGSPLARGVLGDLGNRICRVTDGADDVRRRLLVCNDAGFFEPGFRLNSQTSVGGLEPGSPLLTALDELRIDPAVAFHSIIPSRGRGRGDGIVPLGSARVEGAASELLVRAEHACLEEQEVIRETARILAEHGRMSGKDSSHIVLGVAELRGESWAKGRSSGETPATGGMP</sequence>
<evidence type="ECO:0000313" key="3">
    <source>
        <dbReference type="Proteomes" id="UP001216907"/>
    </source>
</evidence>
<feature type="domain" description="AB hydrolase-1" evidence="1">
    <location>
        <begin position="85"/>
        <end position="238"/>
    </location>
</feature>